<protein>
    <submittedName>
        <fullName evidence="3">SLC12 domain-containing protein</fullName>
    </submittedName>
</protein>
<dbReference type="Proteomes" id="UP000095280">
    <property type="component" value="Unplaced"/>
</dbReference>
<feature type="region of interest" description="Disordered" evidence="1">
    <location>
        <begin position="138"/>
        <end position="171"/>
    </location>
</feature>
<dbReference type="WBParaSite" id="maker-unitig_33192-snap-gene-0.2-mRNA-1">
    <property type="protein sequence ID" value="maker-unitig_33192-snap-gene-0.2-mRNA-1"/>
    <property type="gene ID" value="maker-unitig_33192-snap-gene-0.2"/>
</dbReference>
<proteinExistence type="predicted"/>
<feature type="region of interest" description="Disordered" evidence="1">
    <location>
        <begin position="1"/>
        <end position="34"/>
    </location>
</feature>
<keyword evidence="2" id="KW-1185">Reference proteome</keyword>
<dbReference type="AlphaFoldDB" id="A0A1I8FHF2"/>
<accession>A0A1I8FHF2</accession>
<organism evidence="2 3">
    <name type="scientific">Macrostomum lignano</name>
    <dbReference type="NCBI Taxonomy" id="282301"/>
    <lineage>
        <taxon>Eukaryota</taxon>
        <taxon>Metazoa</taxon>
        <taxon>Spiralia</taxon>
        <taxon>Lophotrochozoa</taxon>
        <taxon>Platyhelminthes</taxon>
        <taxon>Rhabditophora</taxon>
        <taxon>Macrostomorpha</taxon>
        <taxon>Macrostomida</taxon>
        <taxon>Macrostomidae</taxon>
        <taxon>Macrostomum</taxon>
    </lineage>
</organism>
<evidence type="ECO:0000256" key="1">
    <source>
        <dbReference type="SAM" id="MobiDB-lite"/>
    </source>
</evidence>
<evidence type="ECO:0000313" key="2">
    <source>
        <dbReference type="Proteomes" id="UP000095280"/>
    </source>
</evidence>
<sequence length="262" mass="28228">PAVAVAAASGDETARRPHRAVRLAADRRSPSPACWPAVRPTSPEVCHVGDIIREANSAQPMRRRGAAAGCSGRLCGADHLRIEWRRRRSRRWSPPPPPMPETAAAARLLRLQPEAGPPAAQPRAGPALTGMATSWRLSTRATRPSAGPSGWSSARNGAPHTRRRRSSEGKAFFPASRIVPGTADRLKQLYTKLHHQKPVMYRAQNQLPNFDRAELALLRDVARLANEPRLLLVPLGPLRGGQRPACAGGSAAVSFEVLPAQG</sequence>
<evidence type="ECO:0000313" key="3">
    <source>
        <dbReference type="WBParaSite" id="maker-unitig_33192-snap-gene-0.2-mRNA-1"/>
    </source>
</evidence>
<reference evidence="3" key="1">
    <citation type="submission" date="2016-11" db="UniProtKB">
        <authorList>
            <consortium name="WormBaseParasite"/>
        </authorList>
    </citation>
    <scope>IDENTIFICATION</scope>
</reference>
<name>A0A1I8FHF2_9PLAT</name>